<protein>
    <submittedName>
        <fullName evidence="2">Uncharacterized protein</fullName>
    </submittedName>
</protein>
<reference evidence="2" key="1">
    <citation type="submission" date="2023-05" db="EMBL/GenBank/DDBJ databases">
        <authorList>
            <person name="Huff M."/>
        </authorList>
    </citation>
    <scope>NUCLEOTIDE SEQUENCE</scope>
</reference>
<evidence type="ECO:0000313" key="2">
    <source>
        <dbReference type="EMBL" id="CAI9786663.1"/>
    </source>
</evidence>
<feature type="region of interest" description="Disordered" evidence="1">
    <location>
        <begin position="64"/>
        <end position="86"/>
    </location>
</feature>
<evidence type="ECO:0000313" key="3">
    <source>
        <dbReference type="Proteomes" id="UP000834106"/>
    </source>
</evidence>
<accession>A0AAD2AFE9</accession>
<sequence>MMKEDEISTVDKENKTPNSLLLRSINKIGKSAEFKHPKSYQSLPLNKAEKCYINQQREKYTRKVLQEQKSASSASKSRARLVKEPTQVKCRADKSDPFQSLLVTSTILSSLAHSWINSALSLNCNYEMLFWLNSLDRFCLPFHQHTT</sequence>
<dbReference type="EMBL" id="OU503057">
    <property type="protein sequence ID" value="CAI9786663.1"/>
    <property type="molecule type" value="Genomic_DNA"/>
</dbReference>
<organism evidence="2 3">
    <name type="scientific">Fraxinus pennsylvanica</name>
    <dbReference type="NCBI Taxonomy" id="56036"/>
    <lineage>
        <taxon>Eukaryota</taxon>
        <taxon>Viridiplantae</taxon>
        <taxon>Streptophyta</taxon>
        <taxon>Embryophyta</taxon>
        <taxon>Tracheophyta</taxon>
        <taxon>Spermatophyta</taxon>
        <taxon>Magnoliopsida</taxon>
        <taxon>eudicotyledons</taxon>
        <taxon>Gunneridae</taxon>
        <taxon>Pentapetalae</taxon>
        <taxon>asterids</taxon>
        <taxon>lamiids</taxon>
        <taxon>Lamiales</taxon>
        <taxon>Oleaceae</taxon>
        <taxon>Oleeae</taxon>
        <taxon>Fraxinus</taxon>
    </lineage>
</organism>
<gene>
    <name evidence="2" type="ORF">FPE_LOCUS34093</name>
</gene>
<dbReference type="AlphaFoldDB" id="A0AAD2AFE9"/>
<keyword evidence="3" id="KW-1185">Reference proteome</keyword>
<proteinExistence type="predicted"/>
<name>A0AAD2AFE9_9LAMI</name>
<dbReference type="Proteomes" id="UP000834106">
    <property type="component" value="Chromosome 22"/>
</dbReference>
<evidence type="ECO:0000256" key="1">
    <source>
        <dbReference type="SAM" id="MobiDB-lite"/>
    </source>
</evidence>